<evidence type="ECO:0000313" key="1">
    <source>
        <dbReference type="EMBL" id="GIO40086.1"/>
    </source>
</evidence>
<name>A0A919XVJ7_9BACL</name>
<dbReference type="AlphaFoldDB" id="A0A919XVJ7"/>
<dbReference type="Proteomes" id="UP000681162">
    <property type="component" value="Unassembled WGS sequence"/>
</dbReference>
<dbReference type="EMBL" id="BORR01000033">
    <property type="protein sequence ID" value="GIO40086.1"/>
    <property type="molecule type" value="Genomic_DNA"/>
</dbReference>
<dbReference type="NCBIfam" id="NF033832">
    <property type="entry name" value="sce7726_fam"/>
    <property type="match status" value="1"/>
</dbReference>
<protein>
    <recommendedName>
        <fullName evidence="3">Sce7726 family protein</fullName>
    </recommendedName>
</protein>
<proteinExistence type="predicted"/>
<organism evidence="1 2">
    <name type="scientific">Paenibacillus antibioticophila</name>
    <dbReference type="NCBI Taxonomy" id="1274374"/>
    <lineage>
        <taxon>Bacteria</taxon>
        <taxon>Bacillati</taxon>
        <taxon>Bacillota</taxon>
        <taxon>Bacilli</taxon>
        <taxon>Bacillales</taxon>
        <taxon>Paenibacillaceae</taxon>
        <taxon>Paenibacillus</taxon>
    </lineage>
</organism>
<comment type="caution">
    <text evidence="1">The sequence shown here is derived from an EMBL/GenBank/DDBJ whole genome shotgun (WGS) entry which is preliminary data.</text>
</comment>
<reference evidence="1 2" key="1">
    <citation type="submission" date="2021-03" db="EMBL/GenBank/DDBJ databases">
        <title>Antimicrobial resistance genes in bacteria isolated from Japanese honey, and their potential for conferring macrolide and lincosamide resistance in the American foulbrood pathogen Paenibacillus larvae.</title>
        <authorList>
            <person name="Okamoto M."/>
            <person name="Kumagai M."/>
            <person name="Kanamori H."/>
            <person name="Takamatsu D."/>
        </authorList>
    </citation>
    <scope>NUCLEOTIDE SEQUENCE [LARGE SCALE GENOMIC DNA]</scope>
    <source>
        <strain evidence="1 2">J41TS12</strain>
    </source>
</reference>
<evidence type="ECO:0008006" key="3">
    <source>
        <dbReference type="Google" id="ProtNLM"/>
    </source>
</evidence>
<accession>A0A919XVJ7</accession>
<gene>
    <name evidence="1" type="ORF">J41TS12_49470</name>
</gene>
<evidence type="ECO:0000313" key="2">
    <source>
        <dbReference type="Proteomes" id="UP000681162"/>
    </source>
</evidence>
<dbReference type="RefSeq" id="WP_212944102.1">
    <property type="nucleotide sequence ID" value="NZ_BORR01000033.1"/>
</dbReference>
<dbReference type="InterPro" id="IPR047729">
    <property type="entry name" value="Sce7726-like"/>
</dbReference>
<keyword evidence="2" id="KW-1185">Reference proteome</keyword>
<sequence length="191" mass="22191">MKTRDIDIRRSLHYSLQIEHMNEPNTLILDELPICQGDARIDVAVVNGAINGYEIKSESDTLDRLPRQCELYNKIFDSVTILTANKFIEGIKEIIPEWWGITRAEKDEEGLIQFFVIREPQQNSEIDALSLAQLLWRDEAISILKERGLHKGLLSKPRNILWNALAEELSLGDLQSEVRKKFKERSQWRVH</sequence>